<name>A0A645BG34_9ZZZZ</name>
<protein>
    <submittedName>
        <fullName evidence="1">Uncharacterized protein</fullName>
    </submittedName>
</protein>
<sequence length="55" mass="5827">MQFPKPATVRGFIAASVPPHIIASAYPPVIALYASPIADVELAQAVQTEIHPLFA</sequence>
<evidence type="ECO:0000313" key="1">
    <source>
        <dbReference type="EMBL" id="MPM63581.1"/>
    </source>
</evidence>
<dbReference type="AlphaFoldDB" id="A0A645BG34"/>
<gene>
    <name evidence="1" type="ORF">SDC9_110462</name>
</gene>
<accession>A0A645BG34</accession>
<dbReference type="EMBL" id="VSSQ01019501">
    <property type="protein sequence ID" value="MPM63581.1"/>
    <property type="molecule type" value="Genomic_DNA"/>
</dbReference>
<proteinExistence type="predicted"/>
<comment type="caution">
    <text evidence="1">The sequence shown here is derived from an EMBL/GenBank/DDBJ whole genome shotgun (WGS) entry which is preliminary data.</text>
</comment>
<organism evidence="1">
    <name type="scientific">bioreactor metagenome</name>
    <dbReference type="NCBI Taxonomy" id="1076179"/>
    <lineage>
        <taxon>unclassified sequences</taxon>
        <taxon>metagenomes</taxon>
        <taxon>ecological metagenomes</taxon>
    </lineage>
</organism>
<reference evidence="1" key="1">
    <citation type="submission" date="2019-08" db="EMBL/GenBank/DDBJ databases">
        <authorList>
            <person name="Kucharzyk K."/>
            <person name="Murdoch R.W."/>
            <person name="Higgins S."/>
            <person name="Loffler F."/>
        </authorList>
    </citation>
    <scope>NUCLEOTIDE SEQUENCE</scope>
</reference>